<evidence type="ECO:0000313" key="2">
    <source>
        <dbReference type="EMBL" id="KAF8680540.1"/>
    </source>
</evidence>
<dbReference type="Proteomes" id="UP000614334">
    <property type="component" value="Unassembled WGS sequence"/>
</dbReference>
<dbReference type="SUPFAM" id="SSF51735">
    <property type="entry name" value="NAD(P)-binding Rossmann-fold domains"/>
    <property type="match status" value="1"/>
</dbReference>
<organism evidence="2 4">
    <name type="scientific">Rhizoctonia solani</name>
    <dbReference type="NCBI Taxonomy" id="456999"/>
    <lineage>
        <taxon>Eukaryota</taxon>
        <taxon>Fungi</taxon>
        <taxon>Dikarya</taxon>
        <taxon>Basidiomycota</taxon>
        <taxon>Agaricomycotina</taxon>
        <taxon>Agaricomycetes</taxon>
        <taxon>Cantharellales</taxon>
        <taxon>Ceratobasidiaceae</taxon>
        <taxon>Rhizoctonia</taxon>
    </lineage>
</organism>
<accession>A0A8H7HCB6</accession>
<dbReference type="InterPro" id="IPR002347">
    <property type="entry name" value="SDR_fam"/>
</dbReference>
<dbReference type="Pfam" id="PF00106">
    <property type="entry name" value="adh_short"/>
    <property type="match status" value="1"/>
</dbReference>
<dbReference type="PANTHER" id="PTHR47534">
    <property type="entry name" value="YALI0E05731P"/>
    <property type="match status" value="1"/>
</dbReference>
<keyword evidence="1" id="KW-0560">Oxidoreductase</keyword>
<sequence length="304" mass="33374">MPSLSVVRAANLASVPRYRPTALFLGGTSGVGQAVAEALAQVTNGNSHIVLCGRNKSAADKIIEGLPQTSNSKYEFEQCDATLMSNVRSTTSSLAGRLTKLNYLVLSPGFLTLKGRDETSEGMDKKLALNYYARWRFVYDLMPLLEKAKAQGEEARVLTVLAAGTNGKLDESNLDLKKGYGLKAAADNATAMNDYMVEDFAAQHPNMAFIHAYPGIVRTPLLTDFHWSIKILMPLVHLISVSPAECAQWMLYALFDPKFTKGPFFITLPRNNHAEDAGANKYSTPALRKLVWEHSLTRTSEART</sequence>
<evidence type="ECO:0000313" key="4">
    <source>
        <dbReference type="Proteomes" id="UP000650582"/>
    </source>
</evidence>
<dbReference type="AlphaFoldDB" id="A0A8H7HCB6"/>
<dbReference type="InterPro" id="IPR036291">
    <property type="entry name" value="NAD(P)-bd_dom_sf"/>
</dbReference>
<proteinExistence type="predicted"/>
<dbReference type="InterPro" id="IPR052228">
    <property type="entry name" value="Sec_Metab_Biosynth_Oxidored"/>
</dbReference>
<dbReference type="Gene3D" id="3.40.50.720">
    <property type="entry name" value="NAD(P)-binding Rossmann-like Domain"/>
    <property type="match status" value="1"/>
</dbReference>
<evidence type="ECO:0000313" key="3">
    <source>
        <dbReference type="EMBL" id="KAF8760878.1"/>
    </source>
</evidence>
<name>A0A8H7HCB6_9AGAM</name>
<comment type="caution">
    <text evidence="2">The sequence shown here is derived from an EMBL/GenBank/DDBJ whole genome shotgun (WGS) entry which is preliminary data.</text>
</comment>
<dbReference type="EMBL" id="JACYCC010000037">
    <property type="protein sequence ID" value="KAF8680540.1"/>
    <property type="molecule type" value="Genomic_DNA"/>
</dbReference>
<evidence type="ECO:0000256" key="1">
    <source>
        <dbReference type="ARBA" id="ARBA00023002"/>
    </source>
</evidence>
<protein>
    <submittedName>
        <fullName evidence="2">KR domain</fullName>
    </submittedName>
</protein>
<dbReference type="Proteomes" id="UP000650582">
    <property type="component" value="Unassembled WGS sequence"/>
</dbReference>
<gene>
    <name evidence="3" type="ORF">RHS01_01108</name>
    <name evidence="2" type="ORF">RHS04_04727</name>
</gene>
<reference evidence="2" key="1">
    <citation type="submission" date="2020-09" db="EMBL/GenBank/DDBJ databases">
        <title>Comparative genome analyses of four rice-infecting Rhizoctonia solani isolates reveal extensive enrichment of homogalacturonan modification genes.</title>
        <authorList>
            <person name="Lee D.-Y."/>
            <person name="Jeon J."/>
            <person name="Kim K.-T."/>
            <person name="Cheong K."/>
            <person name="Song H."/>
            <person name="Choi G."/>
            <person name="Ko J."/>
            <person name="Opiyo S.O."/>
            <person name="Zuo S."/>
            <person name="Madhav S."/>
            <person name="Lee Y.-H."/>
            <person name="Wang G.-L."/>
        </authorList>
    </citation>
    <scope>NUCLEOTIDE SEQUENCE</scope>
    <source>
        <strain evidence="3">AG1-IA B2</strain>
        <strain evidence="2">AG1-IA YN-7</strain>
    </source>
</reference>
<dbReference type="PANTHER" id="PTHR47534:SF3">
    <property type="entry name" value="ALCOHOL DEHYDROGENASE-LIKE C-TERMINAL DOMAIN-CONTAINING PROTEIN"/>
    <property type="match status" value="1"/>
</dbReference>
<dbReference type="EMBL" id="JACYCF010000001">
    <property type="protein sequence ID" value="KAF8760878.1"/>
    <property type="molecule type" value="Genomic_DNA"/>
</dbReference>
<dbReference type="GO" id="GO:0016491">
    <property type="term" value="F:oxidoreductase activity"/>
    <property type="evidence" value="ECO:0007669"/>
    <property type="project" value="UniProtKB-KW"/>
</dbReference>